<dbReference type="EMBL" id="BJXR01000023">
    <property type="protein sequence ID" value="GEN07305.1"/>
    <property type="molecule type" value="Genomic_DNA"/>
</dbReference>
<reference evidence="1 4" key="2">
    <citation type="submission" date="2019-07" db="EMBL/GenBank/DDBJ databases">
        <title>Whole genome shotgun sequence of Myxococcus fulvus NBRC 100333.</title>
        <authorList>
            <person name="Hosoyama A."/>
            <person name="Uohara A."/>
            <person name="Ohji S."/>
            <person name="Ichikawa N."/>
        </authorList>
    </citation>
    <scope>NUCLEOTIDE SEQUENCE [LARGE SCALE GENOMIC DNA]</scope>
    <source>
        <strain evidence="1 4">NBRC 100333</strain>
    </source>
</reference>
<reference evidence="2 3" key="1">
    <citation type="submission" date="2016-10" db="EMBL/GenBank/DDBJ databases">
        <authorList>
            <person name="Varghese N."/>
            <person name="Submissions S."/>
        </authorList>
    </citation>
    <scope>NUCLEOTIDE SEQUENCE [LARGE SCALE GENOMIC DNA]</scope>
    <source>
        <strain evidence="2 3">DSM 16525</strain>
    </source>
</reference>
<proteinExistence type="predicted"/>
<dbReference type="EMBL" id="FOIB01000004">
    <property type="protein sequence ID" value="SET95980.1"/>
    <property type="molecule type" value="Genomic_DNA"/>
</dbReference>
<dbReference type="RefSeq" id="WP_074953155.1">
    <property type="nucleotide sequence ID" value="NZ_BJXR01000023.1"/>
</dbReference>
<dbReference type="PANTHER" id="PTHR38009:SF1">
    <property type="entry name" value="CONSERVED HYPOTHETICAL PHAGE TAIL PROTEIN"/>
    <property type="match status" value="1"/>
</dbReference>
<dbReference type="Proteomes" id="UP000183760">
    <property type="component" value="Unassembled WGS sequence"/>
</dbReference>
<name>A0A511SZJ1_MYXFU</name>
<dbReference type="Proteomes" id="UP000321514">
    <property type="component" value="Unassembled WGS sequence"/>
</dbReference>
<accession>A0A511SZJ1</accession>
<evidence type="ECO:0000313" key="4">
    <source>
        <dbReference type="Proteomes" id="UP000321514"/>
    </source>
</evidence>
<comment type="caution">
    <text evidence="1">The sequence shown here is derived from an EMBL/GenBank/DDBJ whole genome shotgun (WGS) entry which is preliminary data.</text>
</comment>
<evidence type="ECO:0000313" key="3">
    <source>
        <dbReference type="Proteomes" id="UP000183760"/>
    </source>
</evidence>
<evidence type="ECO:0000313" key="1">
    <source>
        <dbReference type="EMBL" id="GEN07305.1"/>
    </source>
</evidence>
<dbReference type="NCBIfam" id="TIGR02241">
    <property type="entry name" value="conserved hypothetical phage tail region protein"/>
    <property type="match status" value="1"/>
</dbReference>
<protein>
    <submittedName>
        <fullName evidence="2">Conserved hypothetical phage tail region protein</fullName>
    </submittedName>
</protein>
<dbReference type="OrthoDB" id="9799891at2"/>
<evidence type="ECO:0000313" key="2">
    <source>
        <dbReference type="EMBL" id="SET95980.1"/>
    </source>
</evidence>
<dbReference type="InterPro" id="IPR011747">
    <property type="entry name" value="CHP02241"/>
</dbReference>
<dbReference type="Pfam" id="PF06841">
    <property type="entry name" value="Phage_T4_gp19"/>
    <property type="match status" value="1"/>
</dbReference>
<dbReference type="STRING" id="1334629.MFUL124B02_36835"/>
<dbReference type="InterPro" id="IPR010667">
    <property type="entry name" value="Phage_T4_Gp19"/>
</dbReference>
<gene>
    <name evidence="1" type="ORF">MFU01_23420</name>
    <name evidence="2" type="ORF">SAMN05443572_10473</name>
</gene>
<dbReference type="GO" id="GO:0005198">
    <property type="term" value="F:structural molecule activity"/>
    <property type="evidence" value="ECO:0007669"/>
    <property type="project" value="InterPro"/>
</dbReference>
<dbReference type="PANTHER" id="PTHR38009">
    <property type="entry name" value="CONSERVED HYPOTHETICAL PHAGE TAIL PROTEIN"/>
    <property type="match status" value="1"/>
</dbReference>
<dbReference type="AlphaFoldDB" id="A0A511SZJ1"/>
<organism evidence="1 4">
    <name type="scientific">Myxococcus fulvus</name>
    <dbReference type="NCBI Taxonomy" id="33"/>
    <lineage>
        <taxon>Bacteria</taxon>
        <taxon>Pseudomonadati</taxon>
        <taxon>Myxococcota</taxon>
        <taxon>Myxococcia</taxon>
        <taxon>Myxococcales</taxon>
        <taxon>Cystobacterineae</taxon>
        <taxon>Myxococcaceae</taxon>
        <taxon>Myxococcus</taxon>
    </lineage>
</organism>
<sequence length="150" mass="16747">MADGKAPEVAPSRQEVGTRVDPFRAYNFKLLIDGVNEGHFTQCSDLEVEVITPHPRERLAGPVMQGDLTLRYGVTQSPELWNWFLASMNGGPSRKNVSVLLLEGDGMTQKLRWDLNEAWPKKWRAAPLDVLGQQIAVDSLTLVFESITRG</sequence>
<keyword evidence="3" id="KW-1185">Reference proteome</keyword>